<accession>A0A1J4L238</accession>
<dbReference type="OrthoDB" id="272266at2759"/>
<keyword evidence="3" id="KW-0233">DNA recombination</keyword>
<dbReference type="AlphaFoldDB" id="A0A1J4L238"/>
<evidence type="ECO:0000256" key="6">
    <source>
        <dbReference type="SAM" id="MobiDB-lite"/>
    </source>
</evidence>
<protein>
    <submittedName>
        <fullName evidence="8">Tbp-1 interacting protein</fullName>
    </submittedName>
</protein>
<keyword evidence="4" id="KW-0539">Nucleus</keyword>
<feature type="domain" description="Leucine zipper with capping helix" evidence="7">
    <location>
        <begin position="67"/>
        <end position="121"/>
    </location>
</feature>
<proteinExistence type="predicted"/>
<evidence type="ECO:0000259" key="7">
    <source>
        <dbReference type="Pfam" id="PF18517"/>
    </source>
</evidence>
<evidence type="ECO:0000256" key="1">
    <source>
        <dbReference type="ARBA" id="ARBA00004123"/>
    </source>
</evidence>
<dbReference type="GO" id="GO:0000794">
    <property type="term" value="C:condensed nuclear chromosome"/>
    <property type="evidence" value="ECO:0007669"/>
    <property type="project" value="TreeGrafter"/>
</dbReference>
<dbReference type="GO" id="GO:0000709">
    <property type="term" value="P:meiotic joint molecule formation"/>
    <property type="evidence" value="ECO:0007669"/>
    <property type="project" value="TreeGrafter"/>
</dbReference>
<feature type="region of interest" description="Disordered" evidence="6">
    <location>
        <begin position="53"/>
        <end position="72"/>
    </location>
</feature>
<reference evidence="8" key="1">
    <citation type="submission" date="2016-10" db="EMBL/GenBank/DDBJ databases">
        <authorList>
            <person name="Benchimol M."/>
            <person name="Almeida L.G."/>
            <person name="Vasconcelos A.T."/>
            <person name="Perreira-Neves A."/>
            <person name="Rosa I.A."/>
            <person name="Tasca T."/>
            <person name="Bogo M.R."/>
            <person name="de Souza W."/>
        </authorList>
    </citation>
    <scope>NUCLEOTIDE SEQUENCE [LARGE SCALE GENOMIC DNA]</scope>
    <source>
        <strain evidence="8">K</strain>
    </source>
</reference>
<dbReference type="EMBL" id="MLAK01000167">
    <property type="protein sequence ID" value="OHT15957.1"/>
    <property type="molecule type" value="Genomic_DNA"/>
</dbReference>
<dbReference type="GO" id="GO:0003690">
    <property type="term" value="F:double-stranded DNA binding"/>
    <property type="evidence" value="ECO:0007669"/>
    <property type="project" value="TreeGrafter"/>
</dbReference>
<comment type="subcellular location">
    <subcellularLocation>
        <location evidence="1">Nucleus</location>
    </subcellularLocation>
</comment>
<evidence type="ECO:0000256" key="4">
    <source>
        <dbReference type="ARBA" id="ARBA00023242"/>
    </source>
</evidence>
<dbReference type="GO" id="GO:0120230">
    <property type="term" value="F:recombinase activator activity"/>
    <property type="evidence" value="ECO:0007669"/>
    <property type="project" value="TreeGrafter"/>
</dbReference>
<comment type="caution">
    <text evidence="8">The sequence shown here is derived from an EMBL/GenBank/DDBJ whole genome shotgun (WGS) entry which is preliminary data.</text>
</comment>
<dbReference type="PANTHER" id="PTHR15938">
    <property type="entry name" value="TBP-1 INTERACTING PROTEIN"/>
    <property type="match status" value="1"/>
</dbReference>
<evidence type="ECO:0000256" key="2">
    <source>
        <dbReference type="ARBA" id="ARBA00023054"/>
    </source>
</evidence>
<dbReference type="GO" id="GO:0007129">
    <property type="term" value="P:homologous chromosome pairing at meiosis"/>
    <property type="evidence" value="ECO:0007669"/>
    <property type="project" value="TreeGrafter"/>
</dbReference>
<keyword evidence="5" id="KW-0469">Meiosis</keyword>
<dbReference type="VEuPathDB" id="TrichDB:TRFO_13643"/>
<evidence type="ECO:0000313" key="9">
    <source>
        <dbReference type="Proteomes" id="UP000179807"/>
    </source>
</evidence>
<organism evidence="8 9">
    <name type="scientific">Tritrichomonas foetus</name>
    <dbReference type="NCBI Taxonomy" id="1144522"/>
    <lineage>
        <taxon>Eukaryota</taxon>
        <taxon>Metamonada</taxon>
        <taxon>Parabasalia</taxon>
        <taxon>Tritrichomonadida</taxon>
        <taxon>Tritrichomonadidae</taxon>
        <taxon>Tritrichomonas</taxon>
    </lineage>
</organism>
<sequence>MDQNIENLRNTSAQLKEKVEMLRSRRNELSNTKPIDELRNYRIEVEQKLEKEEERKNQLIQMTEGITPEDASKFQKDFNERCAQWRQRKNKCKEIVDQISEGCGKKPSEIFEELDLETDENLGLKLEYKDKKYIVTENS</sequence>
<gene>
    <name evidence="8" type="ORF">TRFO_13643</name>
</gene>
<dbReference type="InterPro" id="IPR040661">
    <property type="entry name" value="LZ3wCH"/>
</dbReference>
<dbReference type="GO" id="GO:0010774">
    <property type="term" value="P:meiotic strand invasion involved in reciprocal meiotic recombination"/>
    <property type="evidence" value="ECO:0007669"/>
    <property type="project" value="TreeGrafter"/>
</dbReference>
<dbReference type="Proteomes" id="UP000179807">
    <property type="component" value="Unassembled WGS sequence"/>
</dbReference>
<dbReference type="GeneID" id="94832070"/>
<keyword evidence="9" id="KW-1185">Reference proteome</keyword>
<dbReference type="PANTHER" id="PTHR15938:SF0">
    <property type="entry name" value="HOMOLOGOUS-PAIRING PROTEIN 2 HOMOLOG"/>
    <property type="match status" value="1"/>
</dbReference>
<name>A0A1J4L238_9EUKA</name>
<evidence type="ECO:0000256" key="3">
    <source>
        <dbReference type="ARBA" id="ARBA00023172"/>
    </source>
</evidence>
<dbReference type="GO" id="GO:0120231">
    <property type="term" value="C:DNA recombinase auxiliary factor complex"/>
    <property type="evidence" value="ECO:0007669"/>
    <property type="project" value="TreeGrafter"/>
</dbReference>
<evidence type="ECO:0000256" key="5">
    <source>
        <dbReference type="ARBA" id="ARBA00023254"/>
    </source>
</evidence>
<dbReference type="Pfam" id="PF18517">
    <property type="entry name" value="LZ3wCH"/>
    <property type="match status" value="1"/>
</dbReference>
<keyword evidence="2" id="KW-0175">Coiled coil</keyword>
<evidence type="ECO:0000313" key="8">
    <source>
        <dbReference type="EMBL" id="OHT15957.1"/>
    </source>
</evidence>
<dbReference type="RefSeq" id="XP_068369093.1">
    <property type="nucleotide sequence ID" value="XM_068497366.1"/>
</dbReference>